<evidence type="ECO:0000313" key="8">
    <source>
        <dbReference type="EMBL" id="TKC08845.1"/>
    </source>
</evidence>
<keyword evidence="9" id="KW-1185">Reference proteome</keyword>
<keyword evidence="5" id="KW-0998">Cell outer membrane</keyword>
<reference evidence="8" key="1">
    <citation type="submission" date="2019-04" db="EMBL/GenBank/DDBJ databases">
        <title>Pedobacter sp. RP-3-15 sp. nov., isolated from Arctic soil.</title>
        <authorList>
            <person name="Dahal R.H."/>
            <person name="Kim D.-U."/>
        </authorList>
    </citation>
    <scope>NUCLEOTIDE SEQUENCE [LARGE SCALE GENOMIC DNA]</scope>
    <source>
        <strain evidence="8">RP-3-15</strain>
    </source>
</reference>
<dbReference type="InterPro" id="IPR033985">
    <property type="entry name" value="SusD-like_N"/>
</dbReference>
<evidence type="ECO:0000259" key="7">
    <source>
        <dbReference type="Pfam" id="PF14322"/>
    </source>
</evidence>
<evidence type="ECO:0000313" key="9">
    <source>
        <dbReference type="Proteomes" id="UP000307244"/>
    </source>
</evidence>
<dbReference type="CDD" id="cd08977">
    <property type="entry name" value="SusD"/>
    <property type="match status" value="1"/>
</dbReference>
<dbReference type="OrthoDB" id="5694214at2"/>
<keyword evidence="4" id="KW-0472">Membrane</keyword>
<dbReference type="GO" id="GO:0009279">
    <property type="term" value="C:cell outer membrane"/>
    <property type="evidence" value="ECO:0007669"/>
    <property type="project" value="UniProtKB-SubCell"/>
</dbReference>
<sequence length="574" mass="64124">MKISKYLIVSAFLAVVSTGCKKEGVLKNDTQTDIFDADVWTDSVKTTQVLTSVYADLGPESMLTRINTSNSLSEFTDESDERWTATNVSPASAFQKGNYSASSLPDPFNNIWANSYKSIRKACLFLSKVDGSPLSPAMKKRMKAEALFLRAWYYHILMKHYAGVPLIEKVLSITEEVDVPRNTYEECVNFVIRDLDAAAPDLPVDYIASGLGQDFGRATEGACLALKARVLLHAASPLFNGGAAEPNPVYGYPAYDQNRWVKAAEAAKAVMDMRVYSLVQGTNGDNSTAQGYYNLFLTRINTEMILPRLSASNRTLENSHLPTSRGGANHNNPNGDYVNTFPMKNGKPITDPTSGYNPQNPYVNRDPRFYRSVIYNGAIWASSSGDQPVYTYHNAPQDGLSMPFVGGTQSGYFNRKMMSEGVTGTTGGAQHFFPFLRYGEVLLNYAEALNESGKTAEAYAPMALIRERAGLVPFELPSGLTQEQMRKFIRDERRIELSYEDHRFWDIRRWKIGASTYGKPLRGMKIVKTGATTYTYEEFEFTKPSVFIEPKMNLLPIPQQQINISTKLIQNPEW</sequence>
<dbReference type="Gene3D" id="1.25.40.390">
    <property type="match status" value="1"/>
</dbReference>
<evidence type="ECO:0000256" key="2">
    <source>
        <dbReference type="ARBA" id="ARBA00006275"/>
    </source>
</evidence>
<dbReference type="AlphaFoldDB" id="A0A4U1CPX0"/>
<evidence type="ECO:0000256" key="1">
    <source>
        <dbReference type="ARBA" id="ARBA00004442"/>
    </source>
</evidence>
<evidence type="ECO:0000256" key="4">
    <source>
        <dbReference type="ARBA" id="ARBA00023136"/>
    </source>
</evidence>
<dbReference type="EMBL" id="SWBQ01000001">
    <property type="protein sequence ID" value="TKC08845.1"/>
    <property type="molecule type" value="Genomic_DNA"/>
</dbReference>
<dbReference type="Pfam" id="PF14322">
    <property type="entry name" value="SusD-like_3"/>
    <property type="match status" value="1"/>
</dbReference>
<protein>
    <submittedName>
        <fullName evidence="8">RagB/SusD family nutrient uptake outer membrane protein</fullName>
    </submittedName>
</protein>
<comment type="similarity">
    <text evidence="2">Belongs to the SusD family.</text>
</comment>
<dbReference type="Pfam" id="PF07980">
    <property type="entry name" value="SusD_RagB"/>
    <property type="match status" value="1"/>
</dbReference>
<evidence type="ECO:0000256" key="3">
    <source>
        <dbReference type="ARBA" id="ARBA00022729"/>
    </source>
</evidence>
<dbReference type="Proteomes" id="UP000307244">
    <property type="component" value="Unassembled WGS sequence"/>
</dbReference>
<dbReference type="InterPro" id="IPR012944">
    <property type="entry name" value="SusD_RagB_dom"/>
</dbReference>
<comment type="caution">
    <text evidence="8">The sequence shown here is derived from an EMBL/GenBank/DDBJ whole genome shotgun (WGS) entry which is preliminary data.</text>
</comment>
<dbReference type="RefSeq" id="WP_136834264.1">
    <property type="nucleotide sequence ID" value="NZ_SWBQ01000001.1"/>
</dbReference>
<feature type="domain" description="RagB/SusD" evidence="6">
    <location>
        <begin position="316"/>
        <end position="574"/>
    </location>
</feature>
<accession>A0A4U1CPX0</accession>
<feature type="domain" description="SusD-like N-terminal" evidence="7">
    <location>
        <begin position="44"/>
        <end position="232"/>
    </location>
</feature>
<keyword evidence="3" id="KW-0732">Signal</keyword>
<evidence type="ECO:0000259" key="6">
    <source>
        <dbReference type="Pfam" id="PF07980"/>
    </source>
</evidence>
<dbReference type="PROSITE" id="PS51257">
    <property type="entry name" value="PROKAR_LIPOPROTEIN"/>
    <property type="match status" value="1"/>
</dbReference>
<proteinExistence type="inferred from homology"/>
<dbReference type="SUPFAM" id="SSF48452">
    <property type="entry name" value="TPR-like"/>
    <property type="match status" value="1"/>
</dbReference>
<organism evidence="8 9">
    <name type="scientific">Pedobacter frigoris</name>
    <dbReference type="NCBI Taxonomy" id="2571272"/>
    <lineage>
        <taxon>Bacteria</taxon>
        <taxon>Pseudomonadati</taxon>
        <taxon>Bacteroidota</taxon>
        <taxon>Sphingobacteriia</taxon>
        <taxon>Sphingobacteriales</taxon>
        <taxon>Sphingobacteriaceae</taxon>
        <taxon>Pedobacter</taxon>
    </lineage>
</organism>
<gene>
    <name evidence="8" type="ORF">FA047_01750</name>
</gene>
<evidence type="ECO:0000256" key="5">
    <source>
        <dbReference type="ARBA" id="ARBA00023237"/>
    </source>
</evidence>
<comment type="subcellular location">
    <subcellularLocation>
        <location evidence="1">Cell outer membrane</location>
    </subcellularLocation>
</comment>
<name>A0A4U1CPX0_9SPHI</name>
<dbReference type="InterPro" id="IPR011990">
    <property type="entry name" value="TPR-like_helical_dom_sf"/>
</dbReference>